<protein>
    <recommendedName>
        <fullName evidence="1">BTB domain-containing protein</fullName>
    </recommendedName>
</protein>
<keyword evidence="3" id="KW-1185">Reference proteome</keyword>
<dbReference type="Gene3D" id="3.30.710.10">
    <property type="entry name" value="Potassium Channel Kv1.1, Chain A"/>
    <property type="match status" value="1"/>
</dbReference>
<dbReference type="PROSITE" id="PS50097">
    <property type="entry name" value="BTB"/>
    <property type="match status" value="1"/>
</dbReference>
<dbReference type="STRING" id="1109443.G4U033"/>
<sequence>MDAPQVSTAFPEGEGDLCLISNDGVLFYVHSQLLRHSSPVFATMFEIGGGTGKPEGKSNDPVRMEADAATLELLLLYVYPLHKNPQLETLEQISTLLSLSHRYELNGVTQQLRTALTESPVEDDTVTLPLYKMSPLTALAIADAYELVPEARLALRYCLDLDQSRLLQVTGNINIPVRIMSVVLALRQQRIDWFASKMDSVGWSGHNYQAYAKARLAIERKFQKRPDLCTLEDVVFSNNNLDIPAATFHQWRKEWFQMYHKLPEFASK</sequence>
<dbReference type="SMART" id="SM00225">
    <property type="entry name" value="BTB"/>
    <property type="match status" value="1"/>
</dbReference>
<dbReference type="OrthoDB" id="3164835at2759"/>
<dbReference type="SUPFAM" id="SSF54695">
    <property type="entry name" value="POZ domain"/>
    <property type="match status" value="1"/>
</dbReference>
<gene>
    <name evidence="2" type="ORF">PIIN_10909</name>
</gene>
<name>G4U033_SERID</name>
<organism evidence="2 3">
    <name type="scientific">Serendipita indica (strain DSM 11827)</name>
    <name type="common">Root endophyte fungus</name>
    <name type="synonym">Piriformospora indica</name>
    <dbReference type="NCBI Taxonomy" id="1109443"/>
    <lineage>
        <taxon>Eukaryota</taxon>
        <taxon>Fungi</taxon>
        <taxon>Dikarya</taxon>
        <taxon>Basidiomycota</taxon>
        <taxon>Agaricomycotina</taxon>
        <taxon>Agaricomycetes</taxon>
        <taxon>Sebacinales</taxon>
        <taxon>Serendipitaceae</taxon>
        <taxon>Serendipita</taxon>
    </lineage>
</organism>
<accession>G4U033</accession>
<dbReference type="InterPro" id="IPR011333">
    <property type="entry name" value="SKP1/BTB/POZ_sf"/>
</dbReference>
<dbReference type="InParanoid" id="G4U033"/>
<evidence type="ECO:0000259" key="1">
    <source>
        <dbReference type="PROSITE" id="PS50097"/>
    </source>
</evidence>
<comment type="caution">
    <text evidence="2">The sequence shown here is derived from an EMBL/GenBank/DDBJ whole genome shotgun (WGS) entry which is preliminary data.</text>
</comment>
<dbReference type="AlphaFoldDB" id="G4U033"/>
<dbReference type="CDD" id="cd18186">
    <property type="entry name" value="BTB_POZ_ZBTB_KLHL-like"/>
    <property type="match status" value="1"/>
</dbReference>
<reference evidence="2 3" key="1">
    <citation type="journal article" date="2011" name="PLoS Pathog.">
        <title>Endophytic Life Strategies Decoded by Genome and Transcriptome Analyses of the Mutualistic Root Symbiont Piriformospora indica.</title>
        <authorList>
            <person name="Zuccaro A."/>
            <person name="Lahrmann U."/>
            <person name="Guldener U."/>
            <person name="Langen G."/>
            <person name="Pfiffi S."/>
            <person name="Biedenkopf D."/>
            <person name="Wong P."/>
            <person name="Samans B."/>
            <person name="Grimm C."/>
            <person name="Basiewicz M."/>
            <person name="Murat C."/>
            <person name="Martin F."/>
            <person name="Kogel K.H."/>
        </authorList>
    </citation>
    <scope>NUCLEOTIDE SEQUENCE [LARGE SCALE GENOMIC DNA]</scope>
    <source>
        <strain evidence="2 3">DSM 11827</strain>
    </source>
</reference>
<dbReference type="Pfam" id="PF00651">
    <property type="entry name" value="BTB"/>
    <property type="match status" value="1"/>
</dbReference>
<evidence type="ECO:0000313" key="3">
    <source>
        <dbReference type="Proteomes" id="UP000007148"/>
    </source>
</evidence>
<evidence type="ECO:0000313" key="2">
    <source>
        <dbReference type="EMBL" id="CCA76926.1"/>
    </source>
</evidence>
<dbReference type="EMBL" id="CAFZ01001113">
    <property type="protein sequence ID" value="CCA76926.1"/>
    <property type="molecule type" value="Genomic_DNA"/>
</dbReference>
<feature type="domain" description="BTB" evidence="1">
    <location>
        <begin position="15"/>
        <end position="79"/>
    </location>
</feature>
<proteinExistence type="predicted"/>
<dbReference type="HOGENOM" id="CLU_079122_1_0_1"/>
<dbReference type="InterPro" id="IPR000210">
    <property type="entry name" value="BTB/POZ_dom"/>
</dbReference>
<dbReference type="Proteomes" id="UP000007148">
    <property type="component" value="Unassembled WGS sequence"/>
</dbReference>